<geneLocation type="chloroplast" evidence="3"/>
<keyword evidence="3" id="KW-0934">Plastid</keyword>
<keyword evidence="2" id="KW-0472">Membrane</keyword>
<feature type="compositionally biased region" description="Basic and acidic residues" evidence="1">
    <location>
        <begin position="220"/>
        <end position="233"/>
    </location>
</feature>
<keyword evidence="2" id="KW-1133">Transmembrane helix</keyword>
<dbReference type="AlphaFoldDB" id="A0A8F1B805"/>
<feature type="transmembrane region" description="Helical" evidence="2">
    <location>
        <begin position="46"/>
        <end position="71"/>
    </location>
</feature>
<accession>A0A8F1B805</accession>
<proteinExistence type="predicted"/>
<name>A0A8F1B805_9STRA</name>
<feature type="compositionally biased region" description="Polar residues" evidence="1">
    <location>
        <begin position="210"/>
        <end position="219"/>
    </location>
</feature>
<evidence type="ECO:0000256" key="1">
    <source>
        <dbReference type="SAM" id="MobiDB-lite"/>
    </source>
</evidence>
<evidence type="ECO:0000256" key="2">
    <source>
        <dbReference type="SAM" id="Phobius"/>
    </source>
</evidence>
<dbReference type="GeneID" id="67123638"/>
<reference evidence="3" key="1">
    <citation type="journal article" date="2021" name="Ecol Indic">
        <title>Morphological and molecular identification reveals that waters from an isolated oasis in Tamanrasset (extreme South of Algerian Sahara) are colonized by opportunistic and pollution-tolerant diatom species.</title>
        <authorList>
            <person name="Gastineau R."/>
            <person name="Hamedi C."/>
            <person name="Baba Hamed M.B."/>
            <person name="Abi-Ayad S.-M.E.-A."/>
            <person name="Bak M."/>
            <person name="Lemieux C."/>
            <person name="Turmel M."/>
            <person name="Dobosz S."/>
            <person name="Wrobel R.J."/>
            <person name="Kierzek A."/>
            <person name="Lange-Bertalot H."/>
            <person name="Witkowski A."/>
        </authorList>
    </citation>
    <scope>NUCLEOTIDE SEQUENCE</scope>
    <source>
        <strain evidence="3">SZCZR1825</strain>
    </source>
</reference>
<protein>
    <submittedName>
        <fullName evidence="3">Uncharacterized protein</fullName>
    </submittedName>
</protein>
<keyword evidence="2" id="KW-0812">Transmembrane</keyword>
<feature type="region of interest" description="Disordered" evidence="1">
    <location>
        <begin position="192"/>
        <end position="233"/>
    </location>
</feature>
<sequence>MSSLLYYSISSDLTEDEIIEIDKQVKEVYLFLTELPSNSKGKAKRLFVYVIFLFQLGQPLIPCAAGVMIPLPPAINRLSPIKESITRIQKNYTQTATIPESKVDKIRLTNEQIKQFNNLALQLNSGSITMEEAVLELRGGDGLTDVVAVLAFIIFVNWYDSFFGAEAFQANPLPHQDPFGWLSRKYDFKNVGPSPSRPTTNLEMEKPASMPQQQYSGMTKSERRQLPDPRGRDGFIEVEGYPRLNLRFNQVEFKTPKHGPDHGLYVDSNGKTPKTEAITLRDSLIDMPNRQNIIWYTDGQYQGGTTRRCDCVNLFDQDTNLIAVYQKQPGGSNLFLTTCKLTQMERDHFMATNGNFVTEKVLNEQSAVSTNIQDNTDNNNGLQ</sequence>
<dbReference type="EMBL" id="MT383642">
    <property type="protein sequence ID" value="QWM93465.1"/>
    <property type="molecule type" value="Genomic_DNA"/>
</dbReference>
<organism evidence="3">
    <name type="scientific">Tryblionella apiculata</name>
    <dbReference type="NCBI Taxonomy" id="1003145"/>
    <lineage>
        <taxon>Eukaryota</taxon>
        <taxon>Sar</taxon>
        <taxon>Stramenopiles</taxon>
        <taxon>Ochrophyta</taxon>
        <taxon>Bacillariophyta</taxon>
        <taxon>Bacillariophyceae</taxon>
        <taxon>Bacillariophycidae</taxon>
        <taxon>Bacillariales</taxon>
        <taxon>Bacillariaceae</taxon>
        <taxon>Tryblionella</taxon>
    </lineage>
</organism>
<gene>
    <name evidence="3" type="primary">orf383a</name>
</gene>
<keyword evidence="3" id="KW-0150">Chloroplast</keyword>
<dbReference type="RefSeq" id="YP_010133976.1">
    <property type="nucleotide sequence ID" value="NC_056791.1"/>
</dbReference>
<evidence type="ECO:0000313" key="3">
    <source>
        <dbReference type="EMBL" id="QWM93465.1"/>
    </source>
</evidence>